<dbReference type="EMBL" id="GBRH01229750">
    <property type="protein sequence ID" value="JAD68145.1"/>
    <property type="molecule type" value="Transcribed_RNA"/>
</dbReference>
<sequence length="125" mass="13585">MVVIKIPASTAEIVEFVINLSTKIDGFVVSQAKKAEASPIVEVILADVHALEAAGFAAPPSRSVSPPCRLPHREDCCIVRGDGDQWFTTPLRNYAEFALLRRHEAHCDATPNLVPCNHGVSRRAV</sequence>
<name>A0A0A9C459_ARUDO</name>
<reference evidence="1" key="2">
    <citation type="journal article" date="2015" name="Data Brief">
        <title>Shoot transcriptome of the giant reed, Arundo donax.</title>
        <authorList>
            <person name="Barrero R.A."/>
            <person name="Guerrero F.D."/>
            <person name="Moolhuijzen P."/>
            <person name="Goolsby J.A."/>
            <person name="Tidwell J."/>
            <person name="Bellgard S.E."/>
            <person name="Bellgard M.I."/>
        </authorList>
    </citation>
    <scope>NUCLEOTIDE SEQUENCE</scope>
    <source>
        <tissue evidence="1">Shoot tissue taken approximately 20 cm above the soil surface</tissue>
    </source>
</reference>
<evidence type="ECO:0000313" key="1">
    <source>
        <dbReference type="EMBL" id="JAD68145.1"/>
    </source>
</evidence>
<proteinExistence type="predicted"/>
<dbReference type="AlphaFoldDB" id="A0A0A9C459"/>
<reference evidence="1" key="1">
    <citation type="submission" date="2014-09" db="EMBL/GenBank/DDBJ databases">
        <authorList>
            <person name="Magalhaes I.L.F."/>
            <person name="Oliveira U."/>
            <person name="Santos F.R."/>
            <person name="Vidigal T.H.D.A."/>
            <person name="Brescovit A.D."/>
            <person name="Santos A.J."/>
        </authorList>
    </citation>
    <scope>NUCLEOTIDE SEQUENCE</scope>
    <source>
        <tissue evidence="1">Shoot tissue taken approximately 20 cm above the soil surface</tissue>
    </source>
</reference>
<accession>A0A0A9C459</accession>
<protein>
    <submittedName>
        <fullName evidence="1">Uncharacterized protein</fullName>
    </submittedName>
</protein>
<organism evidence="1">
    <name type="scientific">Arundo donax</name>
    <name type="common">Giant reed</name>
    <name type="synonym">Donax arundinaceus</name>
    <dbReference type="NCBI Taxonomy" id="35708"/>
    <lineage>
        <taxon>Eukaryota</taxon>
        <taxon>Viridiplantae</taxon>
        <taxon>Streptophyta</taxon>
        <taxon>Embryophyta</taxon>
        <taxon>Tracheophyta</taxon>
        <taxon>Spermatophyta</taxon>
        <taxon>Magnoliopsida</taxon>
        <taxon>Liliopsida</taxon>
        <taxon>Poales</taxon>
        <taxon>Poaceae</taxon>
        <taxon>PACMAD clade</taxon>
        <taxon>Arundinoideae</taxon>
        <taxon>Arundineae</taxon>
        <taxon>Arundo</taxon>
    </lineage>
</organism>